<name>A0AAE7E555_9BACT</name>
<reference evidence="1 2" key="1">
    <citation type="submission" date="2020-05" db="EMBL/GenBank/DDBJ databases">
        <title>Complete genome sequencing of Campylobacter and Arcobacter type strains.</title>
        <authorList>
            <person name="Miller W.G."/>
            <person name="Yee E."/>
        </authorList>
    </citation>
    <scope>NUCLEOTIDE SEQUENCE [LARGE SCALE GENOMIC DNA]</scope>
    <source>
        <strain evidence="1 2">LMG 26156</strain>
    </source>
</reference>
<gene>
    <name evidence="1" type="ORF">AVENP_2628</name>
</gene>
<organism evidence="1 2">
    <name type="scientific">Arcobacter venerupis</name>
    <dbReference type="NCBI Taxonomy" id="1054033"/>
    <lineage>
        <taxon>Bacteria</taxon>
        <taxon>Pseudomonadati</taxon>
        <taxon>Campylobacterota</taxon>
        <taxon>Epsilonproteobacteria</taxon>
        <taxon>Campylobacterales</taxon>
        <taxon>Arcobacteraceae</taxon>
        <taxon>Arcobacter</taxon>
    </lineage>
</organism>
<proteinExistence type="predicted"/>
<evidence type="ECO:0000313" key="1">
    <source>
        <dbReference type="EMBL" id="QKF68124.1"/>
    </source>
</evidence>
<protein>
    <submittedName>
        <fullName evidence="1">Uncharacterized protein</fullName>
    </submittedName>
</protein>
<accession>A0AAE7E555</accession>
<sequence length="117" mass="14201">MENKIDFFEKNLKKIVKKDLKLKDENIEINVKVTGAETIPFFIDLENQLLVIDGYSQNLRTYWDTTNVEILAQKIKNEFEIEDIHEYQFYFFKFKKNEIEKRNSNSTKIFTYKFNLE</sequence>
<dbReference type="Proteomes" id="UP000503482">
    <property type="component" value="Chromosome"/>
</dbReference>
<dbReference type="AlphaFoldDB" id="A0AAE7E555"/>
<dbReference type="EMBL" id="CP053840">
    <property type="protein sequence ID" value="QKF68124.1"/>
    <property type="molecule type" value="Genomic_DNA"/>
</dbReference>
<dbReference type="KEGG" id="avp:AVENP_2628"/>
<dbReference type="RefSeq" id="WP_128359725.1">
    <property type="nucleotide sequence ID" value="NZ_CP053840.1"/>
</dbReference>
<keyword evidence="2" id="KW-1185">Reference proteome</keyword>
<evidence type="ECO:0000313" key="2">
    <source>
        <dbReference type="Proteomes" id="UP000503482"/>
    </source>
</evidence>